<dbReference type="Gene3D" id="1.10.10.1150">
    <property type="entry name" value="Coenzyme PQQ synthesis protein D (PqqD)"/>
    <property type="match status" value="1"/>
</dbReference>
<proteinExistence type="predicted"/>
<accession>A0ABW5GTE0</accession>
<gene>
    <name evidence="1" type="ORF">ACFSYJ_36530</name>
</gene>
<comment type="caution">
    <text evidence="1">The sequence shown here is derived from an EMBL/GenBank/DDBJ whole genome shotgun (WGS) entry which is preliminary data.</text>
</comment>
<evidence type="ECO:0000313" key="1">
    <source>
        <dbReference type="EMBL" id="MFD2464172.1"/>
    </source>
</evidence>
<protein>
    <submittedName>
        <fullName evidence="1">PqqD family protein</fullName>
    </submittedName>
</protein>
<evidence type="ECO:0000313" key="2">
    <source>
        <dbReference type="Proteomes" id="UP001597419"/>
    </source>
</evidence>
<reference evidence="2" key="1">
    <citation type="journal article" date="2019" name="Int. J. Syst. Evol. Microbiol.">
        <title>The Global Catalogue of Microorganisms (GCM) 10K type strain sequencing project: providing services to taxonomists for standard genome sequencing and annotation.</title>
        <authorList>
            <consortium name="The Broad Institute Genomics Platform"/>
            <consortium name="The Broad Institute Genome Sequencing Center for Infectious Disease"/>
            <person name="Wu L."/>
            <person name="Ma J."/>
        </authorList>
    </citation>
    <scope>NUCLEOTIDE SEQUENCE [LARGE SCALE GENOMIC DNA]</scope>
    <source>
        <strain evidence="2">CGMCC 4.7643</strain>
    </source>
</reference>
<organism evidence="1 2">
    <name type="scientific">Amycolatopsis samaneae</name>
    <dbReference type="NCBI Taxonomy" id="664691"/>
    <lineage>
        <taxon>Bacteria</taxon>
        <taxon>Bacillati</taxon>
        <taxon>Actinomycetota</taxon>
        <taxon>Actinomycetes</taxon>
        <taxon>Pseudonocardiales</taxon>
        <taxon>Pseudonocardiaceae</taxon>
        <taxon>Amycolatopsis</taxon>
    </lineage>
</organism>
<dbReference type="Proteomes" id="UP001597419">
    <property type="component" value="Unassembled WGS sequence"/>
</dbReference>
<keyword evidence="2" id="KW-1185">Reference proteome</keyword>
<dbReference type="EMBL" id="JBHUKU010000024">
    <property type="protein sequence ID" value="MFD2464172.1"/>
    <property type="molecule type" value="Genomic_DNA"/>
</dbReference>
<name>A0ABW5GTE0_9PSEU</name>
<dbReference type="Pfam" id="PF05402">
    <property type="entry name" value="PqqD"/>
    <property type="match status" value="1"/>
</dbReference>
<dbReference type="InterPro" id="IPR008792">
    <property type="entry name" value="PQQD"/>
</dbReference>
<sequence length="110" mass="12380">MTVSVESLHQTMYVQNARLRLRPFEPWHAVMAYTPDKPALHWLNSYSWLVLELCEDRSLEEISAAIAEIMPDRDDVLASTKDCLEDLEQKGLVHTSNAAGVLPAGEEVTN</sequence>
<dbReference type="InterPro" id="IPR041881">
    <property type="entry name" value="PqqD_sf"/>
</dbReference>
<dbReference type="RefSeq" id="WP_345407742.1">
    <property type="nucleotide sequence ID" value="NZ_BAABHG010000023.1"/>
</dbReference>